<accession>A0ABP8E5V7</accession>
<feature type="compositionally biased region" description="Basic and acidic residues" evidence="1">
    <location>
        <begin position="1"/>
        <end position="10"/>
    </location>
</feature>
<gene>
    <name evidence="2" type="ORF">GCM10022256_32010</name>
</gene>
<proteinExistence type="predicted"/>
<name>A0ABP8E5V7_9MICO</name>
<dbReference type="Pfam" id="PF13376">
    <property type="entry name" value="OmdA"/>
    <property type="match status" value="1"/>
</dbReference>
<dbReference type="Proteomes" id="UP001501594">
    <property type="component" value="Unassembled WGS sequence"/>
</dbReference>
<evidence type="ECO:0000313" key="3">
    <source>
        <dbReference type="Proteomes" id="UP001501594"/>
    </source>
</evidence>
<keyword evidence="3" id="KW-1185">Reference proteome</keyword>
<organism evidence="2 3">
    <name type="scientific">Frondihabitans peucedani</name>
    <dbReference type="NCBI Taxonomy" id="598626"/>
    <lineage>
        <taxon>Bacteria</taxon>
        <taxon>Bacillati</taxon>
        <taxon>Actinomycetota</taxon>
        <taxon>Actinomycetes</taxon>
        <taxon>Micrococcales</taxon>
        <taxon>Microbacteriaceae</taxon>
        <taxon>Frondihabitans</taxon>
    </lineage>
</organism>
<protein>
    <submittedName>
        <fullName evidence="2">YdeI/OmpD-associated family protein</fullName>
    </submittedName>
</protein>
<evidence type="ECO:0000256" key="1">
    <source>
        <dbReference type="SAM" id="MobiDB-lite"/>
    </source>
</evidence>
<feature type="region of interest" description="Disordered" evidence="1">
    <location>
        <begin position="1"/>
        <end position="22"/>
    </location>
</feature>
<sequence>MEQEEHRMTPDADSAGPEPTPDRLVVADAAAWRSWLDAHDDSSDGVKLVLAKKGTTSPTSLTYAEALEEALCSGWIDGRRNAIDDATFQQHFTPRRRASLWSQRNVTLVTRLTDEGRMRPRGQSEIDRARADGRWERAYAGQASVETPDDLAAALAASPAAADRFAALTSAGRYSAIHPLITAADERVRANRLARLVARWEAEVAAAPASD</sequence>
<comment type="caution">
    <text evidence="2">The sequence shown here is derived from an EMBL/GenBank/DDBJ whole genome shotgun (WGS) entry which is preliminary data.</text>
</comment>
<dbReference type="EMBL" id="BAABAU010000004">
    <property type="protein sequence ID" value="GAA4267589.1"/>
    <property type="molecule type" value="Genomic_DNA"/>
</dbReference>
<reference evidence="3" key="1">
    <citation type="journal article" date="2019" name="Int. J. Syst. Evol. Microbiol.">
        <title>The Global Catalogue of Microorganisms (GCM) 10K type strain sequencing project: providing services to taxonomists for standard genome sequencing and annotation.</title>
        <authorList>
            <consortium name="The Broad Institute Genomics Platform"/>
            <consortium name="The Broad Institute Genome Sequencing Center for Infectious Disease"/>
            <person name="Wu L."/>
            <person name="Ma J."/>
        </authorList>
    </citation>
    <scope>NUCLEOTIDE SEQUENCE [LARGE SCALE GENOMIC DNA]</scope>
    <source>
        <strain evidence="3">JCM 17442</strain>
    </source>
</reference>
<evidence type="ECO:0000313" key="2">
    <source>
        <dbReference type="EMBL" id="GAA4267589.1"/>
    </source>
</evidence>